<dbReference type="PIRSF" id="PIRSF006402">
    <property type="entry name" value="UCP006402_thioredoxin"/>
    <property type="match status" value="1"/>
</dbReference>
<dbReference type="SUPFAM" id="SSF48208">
    <property type="entry name" value="Six-hairpin glycosidases"/>
    <property type="match status" value="1"/>
</dbReference>
<reference evidence="3" key="2">
    <citation type="submission" date="2025-08" db="UniProtKB">
        <authorList>
            <consortium name="Ensembl"/>
        </authorList>
    </citation>
    <scope>IDENTIFICATION</scope>
    <source>
        <strain evidence="3">Glennie</strain>
    </source>
</reference>
<keyword evidence="1" id="KW-0217">Developmental protein</keyword>
<organism evidence="3 4">
    <name type="scientific">Ornithorhynchus anatinus</name>
    <name type="common">Duckbill platypus</name>
    <dbReference type="NCBI Taxonomy" id="9258"/>
    <lineage>
        <taxon>Eukaryota</taxon>
        <taxon>Metazoa</taxon>
        <taxon>Chordata</taxon>
        <taxon>Craniata</taxon>
        <taxon>Vertebrata</taxon>
        <taxon>Euteleostomi</taxon>
        <taxon>Mammalia</taxon>
        <taxon>Monotremata</taxon>
        <taxon>Ornithorhynchidae</taxon>
        <taxon>Ornithorhynchus</taxon>
    </lineage>
</organism>
<dbReference type="GO" id="GO:0030154">
    <property type="term" value="P:cell differentiation"/>
    <property type="evidence" value="ECO:0007669"/>
    <property type="project" value="UniProtKB-UniRule"/>
</dbReference>
<dbReference type="Bgee" id="ENSOANG00000006951">
    <property type="expression patterns" value="Expressed in testis and 3 other cell types or tissues"/>
</dbReference>
<comment type="subcellular location">
    <subcellularLocation>
        <location evidence="1">Secreted</location>
    </subcellularLocation>
</comment>
<keyword evidence="4" id="KW-1185">Reference proteome</keyword>
<dbReference type="PANTHER" id="PTHR42899">
    <property type="entry name" value="SPERMATOGENESIS-ASSOCIATED PROTEIN 20"/>
    <property type="match status" value="1"/>
</dbReference>
<name>A0A6I8NNN1_ORNAN</name>
<dbReference type="OMA" id="PFYFGTY"/>
<dbReference type="AlphaFoldDB" id="A0A6I8NNN1"/>
<dbReference type="InterPro" id="IPR036249">
    <property type="entry name" value="Thioredoxin-like_sf"/>
</dbReference>
<reference evidence="3 4" key="1">
    <citation type="journal article" date="2008" name="Nature">
        <title>Genome analysis of the platypus reveals unique signatures of evolution.</title>
        <authorList>
            <person name="Warren W.C."/>
            <person name="Hillier L.W."/>
            <person name="Marshall Graves J.A."/>
            <person name="Birney E."/>
            <person name="Ponting C.P."/>
            <person name="Grutzner F."/>
            <person name="Belov K."/>
            <person name="Miller W."/>
            <person name="Clarke L."/>
            <person name="Chinwalla A.T."/>
            <person name="Yang S.P."/>
            <person name="Heger A."/>
            <person name="Locke D.P."/>
            <person name="Miethke P."/>
            <person name="Waters P.D."/>
            <person name="Veyrunes F."/>
            <person name="Fulton L."/>
            <person name="Fulton B."/>
            <person name="Graves T."/>
            <person name="Wallis J."/>
            <person name="Puente X.S."/>
            <person name="Lopez-Otin C."/>
            <person name="Ordonez G.R."/>
            <person name="Eichler E.E."/>
            <person name="Chen L."/>
            <person name="Cheng Z."/>
            <person name="Deakin J.E."/>
            <person name="Alsop A."/>
            <person name="Thompson K."/>
            <person name="Kirby P."/>
            <person name="Papenfuss A.T."/>
            <person name="Wakefield M.J."/>
            <person name="Olender T."/>
            <person name="Lancet D."/>
            <person name="Huttley G.A."/>
            <person name="Smit A.F."/>
            <person name="Pask A."/>
            <person name="Temple-Smith P."/>
            <person name="Batzer M.A."/>
            <person name="Walker J.A."/>
            <person name="Konkel M.K."/>
            <person name="Harris R.S."/>
            <person name="Whittington C.M."/>
            <person name="Wong E.S."/>
            <person name="Gemmell N.J."/>
            <person name="Buschiazzo E."/>
            <person name="Vargas Jentzsch I.M."/>
            <person name="Merkel A."/>
            <person name="Schmitz J."/>
            <person name="Zemann A."/>
            <person name="Churakov G."/>
            <person name="Kriegs J.O."/>
            <person name="Brosius J."/>
            <person name="Murchison E.P."/>
            <person name="Sachidanandam R."/>
            <person name="Smith C."/>
            <person name="Hannon G.J."/>
            <person name="Tsend-Ayush E."/>
            <person name="McMillan D."/>
            <person name="Attenborough R."/>
            <person name="Rens W."/>
            <person name="Ferguson-Smith M."/>
            <person name="Lefevre C.M."/>
            <person name="Sharp J.A."/>
            <person name="Nicholas K.R."/>
            <person name="Ray D.A."/>
            <person name="Kube M."/>
            <person name="Reinhardt R."/>
            <person name="Pringle T.H."/>
            <person name="Taylor J."/>
            <person name="Jones R.C."/>
            <person name="Nixon B."/>
            <person name="Dacheux J.L."/>
            <person name="Niwa H."/>
            <person name="Sekita Y."/>
            <person name="Huang X."/>
            <person name="Stark A."/>
            <person name="Kheradpour P."/>
            <person name="Kellis M."/>
            <person name="Flicek P."/>
            <person name="Chen Y."/>
            <person name="Webber C."/>
            <person name="Hardison R."/>
            <person name="Nelson J."/>
            <person name="Hallsworth-Pepin K."/>
            <person name="Delehaunty K."/>
            <person name="Markovic C."/>
            <person name="Minx P."/>
            <person name="Feng Y."/>
            <person name="Kremitzki C."/>
            <person name="Mitreva M."/>
            <person name="Glasscock J."/>
            <person name="Wylie T."/>
            <person name="Wohldmann P."/>
            <person name="Thiru P."/>
            <person name="Nhan M.N."/>
            <person name="Pohl C.S."/>
            <person name="Smith S.M."/>
            <person name="Hou S."/>
            <person name="Nefedov M."/>
            <person name="de Jong P.J."/>
            <person name="Renfree M.B."/>
            <person name="Mardis E.R."/>
            <person name="Wilson R.K."/>
        </authorList>
    </citation>
    <scope>NUCLEOTIDE SEQUENCE [LARGE SCALE GENOMIC DNA]</scope>
    <source>
        <strain evidence="3 4">Glennie</strain>
    </source>
</reference>
<feature type="domain" description="Spermatogenesis-associated protein 20-like TRX" evidence="2">
    <location>
        <begin position="49"/>
        <end position="210"/>
    </location>
</feature>
<dbReference type="InterPro" id="IPR012341">
    <property type="entry name" value="6hp_glycosidase-like_sf"/>
</dbReference>
<dbReference type="Pfam" id="PF03190">
    <property type="entry name" value="Thioredox_DsbH"/>
    <property type="match status" value="1"/>
</dbReference>
<dbReference type="Gene3D" id="3.40.30.10">
    <property type="entry name" value="Glutaredoxin"/>
    <property type="match status" value="1"/>
</dbReference>
<dbReference type="GeneTree" id="ENSGT00390000004836"/>
<dbReference type="GO" id="GO:0007283">
    <property type="term" value="P:spermatogenesis"/>
    <property type="evidence" value="ECO:0007669"/>
    <property type="project" value="UniProtKB-UniRule"/>
</dbReference>
<proteinExistence type="predicted"/>
<dbReference type="Proteomes" id="UP000002279">
    <property type="component" value="Chromosome 15"/>
</dbReference>
<evidence type="ECO:0000259" key="2">
    <source>
        <dbReference type="Pfam" id="PF03190"/>
    </source>
</evidence>
<dbReference type="GO" id="GO:0005975">
    <property type="term" value="P:carbohydrate metabolic process"/>
    <property type="evidence" value="ECO:0007669"/>
    <property type="project" value="UniProtKB-UniRule"/>
</dbReference>
<dbReference type="InParanoid" id="A0A6I8NNN1"/>
<keyword evidence="1" id="KW-0221">Differentiation</keyword>
<dbReference type="CDD" id="cd02955">
    <property type="entry name" value="SSP411"/>
    <property type="match status" value="1"/>
</dbReference>
<dbReference type="InterPro" id="IPR004879">
    <property type="entry name" value="Ssp411-like_TRX"/>
</dbReference>
<dbReference type="GO" id="GO:0005576">
    <property type="term" value="C:extracellular region"/>
    <property type="evidence" value="ECO:0007669"/>
    <property type="project" value="UniProtKB-SubCell"/>
</dbReference>
<dbReference type="PANTHER" id="PTHR42899:SF1">
    <property type="entry name" value="SPERMATOGENESIS-ASSOCIATED PROTEIN 20"/>
    <property type="match status" value="1"/>
</dbReference>
<dbReference type="Gene3D" id="1.50.10.10">
    <property type="match status" value="1"/>
</dbReference>
<evidence type="ECO:0000256" key="1">
    <source>
        <dbReference type="PIRNR" id="PIRNR006402"/>
    </source>
</evidence>
<comment type="function">
    <text evidence="1">May play a role in fertility regulation.</text>
</comment>
<evidence type="ECO:0000313" key="4">
    <source>
        <dbReference type="Proteomes" id="UP000002279"/>
    </source>
</evidence>
<dbReference type="SUPFAM" id="SSF52833">
    <property type="entry name" value="Thioredoxin-like"/>
    <property type="match status" value="1"/>
</dbReference>
<sequence>VERARAWEDPEGLMGPWLLVPRQPAGPHLCPSLSAAWRGQEPRGPRPPNRLGQEKSPFLLQLAYSPVDWFPWGQEAFDKAKKDNKVIFLSVGYSTCHWCHMMEEECFRCPAIGRILSDHFVSIKVDREERPDVDKVYMAFVQTTSSGGGWPMSVWLTPSLQPFLGGTYFPPEDGVSHIGFRTILLRVLEQWKHNRTSLLENAQRLTEALQARLKMAAGAREEPPPAEEVSDHCFRQLADAYDEEYGGFGNAPKFPSPVNITFLLTYWAQRRSLSEGSQALHMALHTLKMVAHGGIRDHVGQGFHHYSTDQGWNVPHFEKMLSDQGQLAVVYAKAFQVSGDQFFADVARGILLYVSRDLSHKSGGFFSAEDADSFPDAGSSRRKEGAFYVWSAAEIQRLLPEPIVDATEPLTLGQIICHHYGVKETGNVSPTQDLNGELQGQNVLTAHYSLELTAARYGLGVEPLRALLATGQKYLFEVRSQRPRPRLDTKMLAAWNGLMISGFARAGAILGQEDLVQRAISGATFLQRHLSDPGSGRLLRCCYVGHDQAVEASSQPIWGFPEDYACVIQALLDVYEASGDTAWLEWALQLQSTQDRLFWDPQSGGYFCSDPEDPYLPLCLKDDQDGAEPSANSVSASNLLRIVGFSDRRDWKDECVQLLAAFSGRLLRAPVALPELVRVLATHQQSLKQVVICGDPQARDTQALLRTVHSVFVPNRVLIQANSKSSGFLFRQLPFLASLSQWEGEATAYVWENDACSLPITSPRVLRKFLQK</sequence>
<dbReference type="InterPro" id="IPR008928">
    <property type="entry name" value="6-hairpin_glycosidase_sf"/>
</dbReference>
<keyword evidence="1" id="KW-0964">Secreted</keyword>
<accession>A0A6I8NNN1</accession>
<dbReference type="InterPro" id="IPR024705">
    <property type="entry name" value="Ssp411"/>
</dbReference>
<keyword evidence="1" id="KW-0744">Spermatogenesis</keyword>
<dbReference type="Ensembl" id="ENSOANT00000059692.1">
    <property type="protein sequence ID" value="ENSOANP00000042268.1"/>
    <property type="gene ID" value="ENSOANG00000006951.2"/>
</dbReference>
<gene>
    <name evidence="3" type="primary">SPATA20</name>
</gene>
<reference evidence="3" key="3">
    <citation type="submission" date="2025-09" db="UniProtKB">
        <authorList>
            <consortium name="Ensembl"/>
        </authorList>
    </citation>
    <scope>IDENTIFICATION</scope>
    <source>
        <strain evidence="3">Glennie</strain>
    </source>
</reference>
<evidence type="ECO:0000313" key="3">
    <source>
        <dbReference type="Ensembl" id="ENSOANP00000042268.1"/>
    </source>
</evidence>
<protein>
    <recommendedName>
        <fullName evidence="1">Spermatogenesis-associated protein 20</fullName>
    </recommendedName>
</protein>
<dbReference type="FunCoup" id="A0A6I8NNN1">
    <property type="interactions" value="825"/>
</dbReference>